<accession>A0A1C7MZL0</accession>
<keyword evidence="2" id="KW-1185">Reference proteome</keyword>
<dbReference type="Proteomes" id="UP000093000">
    <property type="component" value="Unassembled WGS sequence"/>
</dbReference>
<dbReference type="InParanoid" id="A0A1C7MZL0"/>
<organism evidence="1 2">
    <name type="scientific">Choanephora cucurbitarum</name>
    <dbReference type="NCBI Taxonomy" id="101091"/>
    <lineage>
        <taxon>Eukaryota</taxon>
        <taxon>Fungi</taxon>
        <taxon>Fungi incertae sedis</taxon>
        <taxon>Mucoromycota</taxon>
        <taxon>Mucoromycotina</taxon>
        <taxon>Mucoromycetes</taxon>
        <taxon>Mucorales</taxon>
        <taxon>Mucorineae</taxon>
        <taxon>Choanephoraceae</taxon>
        <taxon>Choanephoroideae</taxon>
        <taxon>Choanephora</taxon>
    </lineage>
</organism>
<evidence type="ECO:0000313" key="2">
    <source>
        <dbReference type="Proteomes" id="UP000093000"/>
    </source>
</evidence>
<sequence>MGCYLYESDDDSDKMQCPVCKEPRSVSKKTYVKYMSIAKKIAQLLALLDKRQKLEYRSETFGQNADLQGEYFDIFCGEFYQDMKQDQKFTLPLD</sequence>
<protein>
    <submittedName>
        <fullName evidence="1">Uncharacterized protein</fullName>
    </submittedName>
</protein>
<proteinExistence type="predicted"/>
<reference evidence="1 2" key="1">
    <citation type="submission" date="2016-03" db="EMBL/GenBank/DDBJ databases">
        <title>Choanephora cucurbitarum.</title>
        <authorList>
            <person name="Min B."/>
            <person name="Park H."/>
            <person name="Park J.-H."/>
            <person name="Shin H.-D."/>
            <person name="Choi I.-G."/>
        </authorList>
    </citation>
    <scope>NUCLEOTIDE SEQUENCE [LARGE SCALE GENOMIC DNA]</scope>
    <source>
        <strain evidence="1 2">KUS-F28377</strain>
    </source>
</reference>
<comment type="caution">
    <text evidence="1">The sequence shown here is derived from an EMBL/GenBank/DDBJ whole genome shotgun (WGS) entry which is preliminary data.</text>
</comment>
<dbReference type="AlphaFoldDB" id="A0A1C7MZL0"/>
<dbReference type="EMBL" id="LUGH01001969">
    <property type="protein sequence ID" value="OBZ80574.1"/>
    <property type="molecule type" value="Genomic_DNA"/>
</dbReference>
<dbReference type="OrthoDB" id="2263388at2759"/>
<gene>
    <name evidence="1" type="ORF">A0J61_11378</name>
</gene>
<name>A0A1C7MZL0_9FUNG</name>
<evidence type="ECO:0000313" key="1">
    <source>
        <dbReference type="EMBL" id="OBZ80574.1"/>
    </source>
</evidence>